<dbReference type="InterPro" id="IPR029063">
    <property type="entry name" value="SAM-dependent_MTases_sf"/>
</dbReference>
<accession>A0ABT3AWT0</accession>
<dbReference type="InterPro" id="IPR002935">
    <property type="entry name" value="SAM_O-MeTrfase"/>
</dbReference>
<sequence length="225" mass="24882">MLTEKKVRHFLENTLDGESTSLKLIREKIEALGLEHEEVFPSQIAFFKTLCLGAGVQEILELGTFLGYSTAGFAEYLKDTGSNGHIITVELDEKRAIEATRSLEAIGLDKYVTFLVGDASTVCQELSTKKKKFDLVFLDVFEECYPGLYHLCVELLKPQGLLIIDNVLMPTVDGWVSGRNVIEPNDDKLLKSLRELIDLAASDPKVSSSILPLGSGLLICSKLMK</sequence>
<dbReference type="Proteomes" id="UP001526143">
    <property type="component" value="Unassembled WGS sequence"/>
</dbReference>
<dbReference type="EC" id="2.1.1.-" evidence="4"/>
<dbReference type="RefSeq" id="WP_263745099.1">
    <property type="nucleotide sequence ID" value="NZ_JAOWRF010000134.1"/>
</dbReference>
<name>A0ABT3AWT0_9CYAN</name>
<comment type="caution">
    <text evidence="4">The sequence shown here is derived from an EMBL/GenBank/DDBJ whole genome shotgun (WGS) entry which is preliminary data.</text>
</comment>
<keyword evidence="2 4" id="KW-0808">Transferase</keyword>
<organism evidence="4 5">
    <name type="scientific">Plectonema radiosum NIES-515</name>
    <dbReference type="NCBI Taxonomy" id="2986073"/>
    <lineage>
        <taxon>Bacteria</taxon>
        <taxon>Bacillati</taxon>
        <taxon>Cyanobacteriota</taxon>
        <taxon>Cyanophyceae</taxon>
        <taxon>Oscillatoriophycideae</taxon>
        <taxon>Oscillatoriales</taxon>
        <taxon>Microcoleaceae</taxon>
        <taxon>Plectonema</taxon>
    </lineage>
</organism>
<reference evidence="4 5" key="1">
    <citation type="submission" date="2022-10" db="EMBL/GenBank/DDBJ databases">
        <title>Identification of biosynthetic pathway for the production of the potent trypsin inhibitor radiosumin.</title>
        <authorList>
            <person name="Fewer D.P."/>
            <person name="Delbaje E."/>
            <person name="Ouyang X."/>
            <person name="Agostino P.D."/>
            <person name="Wahlsten M."/>
            <person name="Jokela J."/>
            <person name="Permi P."/>
            <person name="Haapaniemi E."/>
            <person name="Koistinen H."/>
        </authorList>
    </citation>
    <scope>NUCLEOTIDE SEQUENCE [LARGE SCALE GENOMIC DNA]</scope>
    <source>
        <strain evidence="4 5">NIES-515</strain>
    </source>
</reference>
<proteinExistence type="predicted"/>
<evidence type="ECO:0000256" key="2">
    <source>
        <dbReference type="ARBA" id="ARBA00022679"/>
    </source>
</evidence>
<dbReference type="InterPro" id="IPR050362">
    <property type="entry name" value="Cation-dep_OMT"/>
</dbReference>
<evidence type="ECO:0000313" key="5">
    <source>
        <dbReference type="Proteomes" id="UP001526143"/>
    </source>
</evidence>
<dbReference type="PROSITE" id="PS51682">
    <property type="entry name" value="SAM_OMT_I"/>
    <property type="match status" value="1"/>
</dbReference>
<dbReference type="PANTHER" id="PTHR10509:SF14">
    <property type="entry name" value="CAFFEOYL-COA O-METHYLTRANSFERASE 3-RELATED"/>
    <property type="match status" value="1"/>
</dbReference>
<dbReference type="SUPFAM" id="SSF53335">
    <property type="entry name" value="S-adenosyl-L-methionine-dependent methyltransferases"/>
    <property type="match status" value="1"/>
</dbReference>
<keyword evidence="5" id="KW-1185">Reference proteome</keyword>
<keyword evidence="1 4" id="KW-0489">Methyltransferase</keyword>
<dbReference type="Gene3D" id="3.40.50.150">
    <property type="entry name" value="Vaccinia Virus protein VP39"/>
    <property type="match status" value="1"/>
</dbReference>
<dbReference type="Pfam" id="PF01596">
    <property type="entry name" value="Methyltransf_3"/>
    <property type="match status" value="1"/>
</dbReference>
<gene>
    <name evidence="4" type="ORF">OGM63_08585</name>
</gene>
<keyword evidence="3" id="KW-0949">S-adenosyl-L-methionine</keyword>
<dbReference type="EMBL" id="JAOWRF010000134">
    <property type="protein sequence ID" value="MCV3213581.1"/>
    <property type="molecule type" value="Genomic_DNA"/>
</dbReference>
<evidence type="ECO:0000256" key="1">
    <source>
        <dbReference type="ARBA" id="ARBA00022603"/>
    </source>
</evidence>
<dbReference type="GO" id="GO:0032259">
    <property type="term" value="P:methylation"/>
    <property type="evidence" value="ECO:0007669"/>
    <property type="project" value="UniProtKB-KW"/>
</dbReference>
<dbReference type="CDD" id="cd02440">
    <property type="entry name" value="AdoMet_MTases"/>
    <property type="match status" value="1"/>
</dbReference>
<protein>
    <submittedName>
        <fullName evidence="4">Class I SAM-dependent methyltransferase</fullName>
        <ecNumber evidence="4">2.1.1.-</ecNumber>
    </submittedName>
</protein>
<dbReference type="GO" id="GO:0008168">
    <property type="term" value="F:methyltransferase activity"/>
    <property type="evidence" value="ECO:0007669"/>
    <property type="project" value="UniProtKB-KW"/>
</dbReference>
<evidence type="ECO:0000256" key="3">
    <source>
        <dbReference type="ARBA" id="ARBA00022691"/>
    </source>
</evidence>
<dbReference type="PANTHER" id="PTHR10509">
    <property type="entry name" value="O-METHYLTRANSFERASE-RELATED"/>
    <property type="match status" value="1"/>
</dbReference>
<evidence type="ECO:0000313" key="4">
    <source>
        <dbReference type="EMBL" id="MCV3213581.1"/>
    </source>
</evidence>